<dbReference type="GO" id="GO:0032259">
    <property type="term" value="P:methylation"/>
    <property type="evidence" value="ECO:0007669"/>
    <property type="project" value="UniProtKB-KW"/>
</dbReference>
<evidence type="ECO:0000313" key="8">
    <source>
        <dbReference type="EMBL" id="SLN23503.1"/>
    </source>
</evidence>
<proteinExistence type="predicted"/>
<dbReference type="Proteomes" id="UP000193570">
    <property type="component" value="Unassembled WGS sequence"/>
</dbReference>
<dbReference type="OrthoDB" id="9816309at2"/>
<feature type="binding site" evidence="6">
    <location>
        <position position="86"/>
    </location>
    <ligand>
        <name>S-adenosyl-L-methionine</name>
        <dbReference type="ChEBI" id="CHEBI:59789"/>
    </ligand>
</feature>
<dbReference type="InterPro" id="IPR022641">
    <property type="entry name" value="CheR_N"/>
</dbReference>
<dbReference type="Gene3D" id="1.10.155.10">
    <property type="entry name" value="Chemotaxis receptor methyltransferase CheR, N-terminal domain"/>
    <property type="match status" value="1"/>
</dbReference>
<dbReference type="SUPFAM" id="SSF53335">
    <property type="entry name" value="S-adenosyl-L-methionine-dependent methyltransferases"/>
    <property type="match status" value="1"/>
</dbReference>
<evidence type="ECO:0000256" key="3">
    <source>
        <dbReference type="ARBA" id="ARBA00022679"/>
    </source>
</evidence>
<dbReference type="SUPFAM" id="SSF47757">
    <property type="entry name" value="Chemotaxis receptor methyltransferase CheR, N-terminal domain"/>
    <property type="match status" value="1"/>
</dbReference>
<dbReference type="Pfam" id="PF01739">
    <property type="entry name" value="CheR"/>
    <property type="match status" value="1"/>
</dbReference>
<sequence length="285" mass="32457">MNKPLTSSGKLHLEQFRKLVHNATGIKLPVSKDLMIESRLRRRLVTLNMPDLDTYLGNLFSAPDALKAELPEIIDLMTTNKTDFFREQAHYRIVAERLVPEALNRAAPGQSVRYKVWSAASSTGAEAWSAAMVLAEYARKDPRLDWAIMGTDISRRVIDTARKAIYCSSELAPVPRQMRDAYLMSGRESVSERARIVPELRARVRFAELNLMDDHYDIDRGLDLIFLRNVLIYFEPEVQARVIRRISTHLRRHGYLIVGHSESMMVRQPGLLQVAPGVFRNDGGD</sequence>
<dbReference type="Gene3D" id="3.40.50.150">
    <property type="entry name" value="Vaccinia Virus protein VP39"/>
    <property type="match status" value="1"/>
</dbReference>
<feature type="binding site" evidence="6">
    <location>
        <position position="82"/>
    </location>
    <ligand>
        <name>S-adenosyl-L-methionine</name>
        <dbReference type="ChEBI" id="CHEBI:59789"/>
    </ligand>
</feature>
<feature type="binding site" evidence="6">
    <location>
        <position position="126"/>
    </location>
    <ligand>
        <name>S-adenosyl-L-methionine</name>
        <dbReference type="ChEBI" id="CHEBI:59789"/>
    </ligand>
</feature>
<evidence type="ECO:0000256" key="4">
    <source>
        <dbReference type="ARBA" id="ARBA00022691"/>
    </source>
</evidence>
<accession>A0A1X6YJG8</accession>
<dbReference type="GO" id="GO:0008983">
    <property type="term" value="F:protein-glutamate O-methyltransferase activity"/>
    <property type="evidence" value="ECO:0007669"/>
    <property type="project" value="UniProtKB-EC"/>
</dbReference>
<feature type="domain" description="CheR-type methyltransferase" evidence="7">
    <location>
        <begin position="12"/>
        <end position="285"/>
    </location>
</feature>
<protein>
    <recommendedName>
        <fullName evidence="5">Chemotaxis protein methyltransferase</fullName>
        <ecNumber evidence="5">2.1.1.80</ecNumber>
    </recommendedName>
</protein>
<dbReference type="InterPro" id="IPR036804">
    <property type="entry name" value="CheR_N_sf"/>
</dbReference>
<dbReference type="InterPro" id="IPR029063">
    <property type="entry name" value="SAM-dependent_MTases_sf"/>
</dbReference>
<reference evidence="8 9" key="1">
    <citation type="submission" date="2017-03" db="EMBL/GenBank/DDBJ databases">
        <authorList>
            <person name="Afonso C.L."/>
            <person name="Miller P.J."/>
            <person name="Scott M.A."/>
            <person name="Spackman E."/>
            <person name="Goraichik I."/>
            <person name="Dimitrov K.M."/>
            <person name="Suarez D.L."/>
            <person name="Swayne D.E."/>
        </authorList>
    </citation>
    <scope>NUCLEOTIDE SEQUENCE [LARGE SCALE GENOMIC DNA]</scope>
    <source>
        <strain evidence="8 9">CECT 8625</strain>
    </source>
</reference>
<evidence type="ECO:0000256" key="1">
    <source>
        <dbReference type="ARBA" id="ARBA00001541"/>
    </source>
</evidence>
<keyword evidence="2 5" id="KW-0489">Methyltransferase</keyword>
<dbReference type="Pfam" id="PF03705">
    <property type="entry name" value="CheR_N"/>
    <property type="match status" value="1"/>
</dbReference>
<dbReference type="PANTHER" id="PTHR24422">
    <property type="entry name" value="CHEMOTAXIS PROTEIN METHYLTRANSFERASE"/>
    <property type="match status" value="1"/>
</dbReference>
<dbReference type="InterPro" id="IPR026024">
    <property type="entry name" value="Chemotaxis_MeTrfase_CheR"/>
</dbReference>
<feature type="binding site" evidence="6">
    <location>
        <begin position="210"/>
        <end position="211"/>
    </location>
    <ligand>
        <name>S-adenosyl-L-methionine</name>
        <dbReference type="ChEBI" id="CHEBI:59789"/>
    </ligand>
</feature>
<dbReference type="PANTHER" id="PTHR24422:SF26">
    <property type="entry name" value="CHEMOTAXIS PROTEIN METHYLTRANSFERASE"/>
    <property type="match status" value="1"/>
</dbReference>
<evidence type="ECO:0000256" key="5">
    <source>
        <dbReference type="PIRNR" id="PIRNR000410"/>
    </source>
</evidence>
<dbReference type="SMART" id="SM00138">
    <property type="entry name" value="MeTrc"/>
    <property type="match status" value="1"/>
</dbReference>
<feature type="binding site" evidence="6">
    <location>
        <position position="80"/>
    </location>
    <ligand>
        <name>S-adenosyl-L-methionine</name>
        <dbReference type="ChEBI" id="CHEBI:59789"/>
    </ligand>
</feature>
<dbReference type="CDD" id="cd02440">
    <property type="entry name" value="AdoMet_MTases"/>
    <property type="match status" value="1"/>
</dbReference>
<evidence type="ECO:0000313" key="9">
    <source>
        <dbReference type="Proteomes" id="UP000193570"/>
    </source>
</evidence>
<comment type="catalytic activity">
    <reaction evidence="1 5">
        <text>L-glutamyl-[protein] + S-adenosyl-L-methionine = [protein]-L-glutamate 5-O-methyl ester + S-adenosyl-L-homocysteine</text>
        <dbReference type="Rhea" id="RHEA:24452"/>
        <dbReference type="Rhea" id="RHEA-COMP:10208"/>
        <dbReference type="Rhea" id="RHEA-COMP:10311"/>
        <dbReference type="ChEBI" id="CHEBI:29973"/>
        <dbReference type="ChEBI" id="CHEBI:57856"/>
        <dbReference type="ChEBI" id="CHEBI:59789"/>
        <dbReference type="ChEBI" id="CHEBI:82795"/>
        <dbReference type="EC" id="2.1.1.80"/>
    </reaction>
</comment>
<evidence type="ECO:0000256" key="2">
    <source>
        <dbReference type="ARBA" id="ARBA00022603"/>
    </source>
</evidence>
<name>A0A1X6YJG8_9RHOB</name>
<gene>
    <name evidence="8" type="primary">cheR_1</name>
    <name evidence="8" type="ORF">ROJ8625_00947</name>
</gene>
<dbReference type="PRINTS" id="PR00996">
    <property type="entry name" value="CHERMTFRASE"/>
</dbReference>
<dbReference type="PROSITE" id="PS50123">
    <property type="entry name" value="CHER"/>
    <property type="match status" value="1"/>
</dbReference>
<organism evidence="8 9">
    <name type="scientific">Roseivivax jejudonensis</name>
    <dbReference type="NCBI Taxonomy" id="1529041"/>
    <lineage>
        <taxon>Bacteria</taxon>
        <taxon>Pseudomonadati</taxon>
        <taxon>Pseudomonadota</taxon>
        <taxon>Alphaproteobacteria</taxon>
        <taxon>Rhodobacterales</taxon>
        <taxon>Roseobacteraceae</taxon>
        <taxon>Roseivivax</taxon>
    </lineage>
</organism>
<dbReference type="InterPro" id="IPR000780">
    <property type="entry name" value="CheR_MeTrfase"/>
</dbReference>
<dbReference type="InterPro" id="IPR050903">
    <property type="entry name" value="Bact_Chemotaxis_MeTrfase"/>
</dbReference>
<feature type="binding site" evidence="6">
    <location>
        <begin position="228"/>
        <end position="229"/>
    </location>
    <ligand>
        <name>S-adenosyl-L-methionine</name>
        <dbReference type="ChEBI" id="CHEBI:59789"/>
    </ligand>
</feature>
<keyword evidence="9" id="KW-1185">Reference proteome</keyword>
<evidence type="ECO:0000256" key="6">
    <source>
        <dbReference type="PIRSR" id="PIRSR000410-1"/>
    </source>
</evidence>
<keyword evidence="4 5" id="KW-0949">S-adenosyl-L-methionine</keyword>
<dbReference type="EMBL" id="FWFK01000001">
    <property type="protein sequence ID" value="SLN23503.1"/>
    <property type="molecule type" value="Genomic_DNA"/>
</dbReference>
<keyword evidence="3 5" id="KW-0808">Transferase</keyword>
<evidence type="ECO:0000259" key="7">
    <source>
        <dbReference type="PROSITE" id="PS50123"/>
    </source>
</evidence>
<feature type="binding site" evidence="6">
    <location>
        <position position="152"/>
    </location>
    <ligand>
        <name>S-adenosyl-L-methionine</name>
        <dbReference type="ChEBI" id="CHEBI:59789"/>
    </ligand>
</feature>
<dbReference type="PIRSF" id="PIRSF000410">
    <property type="entry name" value="CheR"/>
    <property type="match status" value="1"/>
</dbReference>
<comment type="function">
    <text evidence="5">Methylation of the membrane-bound methyl-accepting chemotaxis proteins (MCP) to form gamma-glutamyl methyl ester residues in MCP.</text>
</comment>
<dbReference type="InterPro" id="IPR022642">
    <property type="entry name" value="CheR_C"/>
</dbReference>
<dbReference type="EC" id="2.1.1.80" evidence="5"/>
<dbReference type="AlphaFoldDB" id="A0A1X6YJG8"/>